<evidence type="ECO:0000256" key="1">
    <source>
        <dbReference type="SAM" id="SignalP"/>
    </source>
</evidence>
<accession>A0A0L0V158</accession>
<name>A0A0L0V158_9BASI</name>
<organism evidence="2 3">
    <name type="scientific">Puccinia striiformis f. sp. tritici PST-78</name>
    <dbReference type="NCBI Taxonomy" id="1165861"/>
    <lineage>
        <taxon>Eukaryota</taxon>
        <taxon>Fungi</taxon>
        <taxon>Dikarya</taxon>
        <taxon>Basidiomycota</taxon>
        <taxon>Pucciniomycotina</taxon>
        <taxon>Pucciniomycetes</taxon>
        <taxon>Pucciniales</taxon>
        <taxon>Pucciniaceae</taxon>
        <taxon>Puccinia</taxon>
    </lineage>
</organism>
<dbReference type="EMBL" id="AJIL01000147">
    <property type="protein sequence ID" value="KNE93027.1"/>
    <property type="molecule type" value="Genomic_DNA"/>
</dbReference>
<protein>
    <submittedName>
        <fullName evidence="2">Uncharacterized protein</fullName>
    </submittedName>
</protein>
<keyword evidence="1" id="KW-0732">Signal</keyword>
<gene>
    <name evidence="2" type="ORF">PSTG_13600</name>
</gene>
<proteinExistence type="predicted"/>
<evidence type="ECO:0000313" key="2">
    <source>
        <dbReference type="EMBL" id="KNE93027.1"/>
    </source>
</evidence>
<evidence type="ECO:0000313" key="3">
    <source>
        <dbReference type="Proteomes" id="UP000054564"/>
    </source>
</evidence>
<sequence>MFAKPASLVLLVAALLSAPSALKPELAADSQACQAQLQPSPSSFSNGVKFAPSLVDVPTSSTREPVSRWP</sequence>
<dbReference type="AlphaFoldDB" id="A0A0L0V158"/>
<reference evidence="3" key="1">
    <citation type="submission" date="2014-03" db="EMBL/GenBank/DDBJ databases">
        <title>The Genome Sequence of Puccinia striiformis f. sp. tritici PST-78.</title>
        <authorList>
            <consortium name="The Broad Institute Genome Sequencing Platform"/>
            <person name="Cuomo C."/>
            <person name="Hulbert S."/>
            <person name="Chen X."/>
            <person name="Walker B."/>
            <person name="Young S.K."/>
            <person name="Zeng Q."/>
            <person name="Gargeya S."/>
            <person name="Fitzgerald M."/>
            <person name="Haas B."/>
            <person name="Abouelleil A."/>
            <person name="Alvarado L."/>
            <person name="Arachchi H.M."/>
            <person name="Berlin A.M."/>
            <person name="Chapman S.B."/>
            <person name="Goldberg J."/>
            <person name="Griggs A."/>
            <person name="Gujja S."/>
            <person name="Hansen M."/>
            <person name="Howarth C."/>
            <person name="Imamovic A."/>
            <person name="Larimer J."/>
            <person name="McCowan C."/>
            <person name="Montmayeur A."/>
            <person name="Murphy C."/>
            <person name="Neiman D."/>
            <person name="Pearson M."/>
            <person name="Priest M."/>
            <person name="Roberts A."/>
            <person name="Saif S."/>
            <person name="Shea T."/>
            <person name="Sisk P."/>
            <person name="Sykes S."/>
            <person name="Wortman J."/>
            <person name="Nusbaum C."/>
            <person name="Birren B."/>
        </authorList>
    </citation>
    <scope>NUCLEOTIDE SEQUENCE [LARGE SCALE GENOMIC DNA]</scope>
    <source>
        <strain evidence="3">race PST-78</strain>
    </source>
</reference>
<feature type="chain" id="PRO_5005549330" evidence="1">
    <location>
        <begin position="22"/>
        <end position="70"/>
    </location>
</feature>
<feature type="signal peptide" evidence="1">
    <location>
        <begin position="1"/>
        <end position="21"/>
    </location>
</feature>
<dbReference type="Proteomes" id="UP000054564">
    <property type="component" value="Unassembled WGS sequence"/>
</dbReference>
<keyword evidence="3" id="KW-1185">Reference proteome</keyword>
<comment type="caution">
    <text evidence="2">The sequence shown here is derived from an EMBL/GenBank/DDBJ whole genome shotgun (WGS) entry which is preliminary data.</text>
</comment>